<feature type="transmembrane region" description="Helical" evidence="2">
    <location>
        <begin position="201"/>
        <end position="224"/>
    </location>
</feature>
<evidence type="ECO:0000256" key="2">
    <source>
        <dbReference type="SAM" id="Phobius"/>
    </source>
</evidence>
<dbReference type="AlphaFoldDB" id="A0A4R2GR99"/>
<feature type="transmembrane region" description="Helical" evidence="2">
    <location>
        <begin position="124"/>
        <end position="145"/>
    </location>
</feature>
<keyword evidence="2" id="KW-0472">Membrane</keyword>
<gene>
    <name evidence="3" type="ORF">EV652_1304</name>
</gene>
<organism evidence="3 4">
    <name type="scientific">Kribbella steppae</name>
    <dbReference type="NCBI Taxonomy" id="2512223"/>
    <lineage>
        <taxon>Bacteria</taxon>
        <taxon>Bacillati</taxon>
        <taxon>Actinomycetota</taxon>
        <taxon>Actinomycetes</taxon>
        <taxon>Propionibacteriales</taxon>
        <taxon>Kribbellaceae</taxon>
        <taxon>Kribbella</taxon>
    </lineage>
</organism>
<evidence type="ECO:0000313" key="4">
    <source>
        <dbReference type="Proteomes" id="UP000294508"/>
    </source>
</evidence>
<keyword evidence="2" id="KW-1133">Transmembrane helix</keyword>
<evidence type="ECO:0000256" key="1">
    <source>
        <dbReference type="SAM" id="MobiDB-lite"/>
    </source>
</evidence>
<dbReference type="Proteomes" id="UP000294508">
    <property type="component" value="Unassembled WGS sequence"/>
</dbReference>
<evidence type="ECO:0000313" key="3">
    <source>
        <dbReference type="EMBL" id="TCO12228.1"/>
    </source>
</evidence>
<feature type="transmembrane region" description="Helical" evidence="2">
    <location>
        <begin position="157"/>
        <end position="177"/>
    </location>
</feature>
<dbReference type="EMBL" id="SLWN01000030">
    <property type="protein sequence ID" value="TCO12228.1"/>
    <property type="molecule type" value="Genomic_DNA"/>
</dbReference>
<name>A0A4R2GR99_9ACTN</name>
<comment type="caution">
    <text evidence="3">The sequence shown here is derived from an EMBL/GenBank/DDBJ whole genome shotgun (WGS) entry which is preliminary data.</text>
</comment>
<keyword evidence="4" id="KW-1185">Reference proteome</keyword>
<sequence>MMRRRGAVHGDRESEVIEVGLDELLRTGYEGAEDDPDEGQSGRNQAGDPGTDDDAADPGTFDEWRAEQPDRAGASFGAAFFGWLVASGTAILLLALVSVVGALIGWEKLADWSESDATGWLHVGAWIVLVLSMGIGGFSGGYAAGRMVPSHGERQGVGVWFFSWGAAGLIVGLGYVADRKYDLAARIDWPSLPIAEADRTAAALVALVAILLVTLVGAVLGGAAGNSCYERLSQLDRHDEPMTDHRETE</sequence>
<reference evidence="3 4" key="1">
    <citation type="journal article" date="2015" name="Stand. Genomic Sci.">
        <title>Genomic Encyclopedia of Bacterial and Archaeal Type Strains, Phase III: the genomes of soil and plant-associated and newly described type strains.</title>
        <authorList>
            <person name="Whitman W.B."/>
            <person name="Woyke T."/>
            <person name="Klenk H.P."/>
            <person name="Zhou Y."/>
            <person name="Lilburn T.G."/>
            <person name="Beck B.J."/>
            <person name="De Vos P."/>
            <person name="Vandamme P."/>
            <person name="Eisen J.A."/>
            <person name="Garrity G."/>
            <person name="Hugenholtz P."/>
            <person name="Kyrpides N.C."/>
        </authorList>
    </citation>
    <scope>NUCLEOTIDE SEQUENCE [LARGE SCALE GENOMIC DNA]</scope>
    <source>
        <strain evidence="3 4">VKM Ac-2572</strain>
    </source>
</reference>
<protein>
    <submittedName>
        <fullName evidence="3">Uncharacterized protein</fullName>
    </submittedName>
</protein>
<accession>A0A4R2GR99</accession>
<keyword evidence="2" id="KW-0812">Transmembrane</keyword>
<dbReference type="OrthoDB" id="3828935at2"/>
<feature type="transmembrane region" description="Helical" evidence="2">
    <location>
        <begin position="80"/>
        <end position="104"/>
    </location>
</feature>
<dbReference type="RefSeq" id="WP_132217179.1">
    <property type="nucleotide sequence ID" value="NZ_SLWN01000030.1"/>
</dbReference>
<feature type="region of interest" description="Disordered" evidence="1">
    <location>
        <begin position="27"/>
        <end position="62"/>
    </location>
</feature>
<proteinExistence type="predicted"/>